<dbReference type="InterPro" id="IPR020843">
    <property type="entry name" value="ER"/>
</dbReference>
<dbReference type="InterPro" id="IPR013149">
    <property type="entry name" value="ADH-like_C"/>
</dbReference>
<dbReference type="InterPro" id="IPR052711">
    <property type="entry name" value="Zinc_ADH-like"/>
</dbReference>
<gene>
    <name evidence="2" type="ORF">QU24_15230</name>
</gene>
<comment type="caution">
    <text evidence="2">The sequence shown here is derived from an EMBL/GenBank/DDBJ whole genome shotgun (WGS) entry which is preliminary data.</text>
</comment>
<dbReference type="InterPro" id="IPR013154">
    <property type="entry name" value="ADH-like_N"/>
</dbReference>
<accession>A0A0B1R2L4</accession>
<evidence type="ECO:0000259" key="1">
    <source>
        <dbReference type="SMART" id="SM00829"/>
    </source>
</evidence>
<dbReference type="Gene3D" id="3.90.180.10">
    <property type="entry name" value="Medium-chain alcohol dehydrogenases, catalytic domain"/>
    <property type="match status" value="1"/>
</dbReference>
<sequence>MRAIQLTAPSIDALHLTELPCPQPGYGEVLIRQHAVSLNYLDLALATGQFGAIAKPIIPGADSAGEIVEVGAGVSGLQVGQRVVPGMMYHWHAGSIRAKHHHALRGVTNHGGLAEYAVVPADSLVAIPDFLTWQQAATLPIAATTAWNAITRGKVQPGSTVLLLGTGGVSLFALQYAKAAGARVIMLSSSNEKLARVKALGADEGINYREEPEWDQRVLALTHGHGADLVLESVGAATFAKSIAAAAYNATIFVIGFVGGAELTVPVLPIMQKMLNIIGNNTGSTADLRAAVRAVETARIVPEIDRVFALDKTQEAYRYLQSAGHVGKVVIDLGM</sequence>
<dbReference type="Proteomes" id="UP000030853">
    <property type="component" value="Unassembled WGS sequence"/>
</dbReference>
<dbReference type="PANTHER" id="PTHR45033:SF2">
    <property type="entry name" value="ZINC-TYPE ALCOHOL DEHYDROGENASE-LIKE PROTEIN C1773.06C"/>
    <property type="match status" value="1"/>
</dbReference>
<dbReference type="Pfam" id="PF00107">
    <property type="entry name" value="ADH_zinc_N"/>
    <property type="match status" value="1"/>
</dbReference>
<dbReference type="SUPFAM" id="SSF51735">
    <property type="entry name" value="NAD(P)-binding Rossmann-fold domains"/>
    <property type="match status" value="1"/>
</dbReference>
<dbReference type="RefSeq" id="WP_039332622.1">
    <property type="nucleotide sequence ID" value="NZ_JTJJ01000054.1"/>
</dbReference>
<dbReference type="CDD" id="cd08276">
    <property type="entry name" value="MDR7"/>
    <property type="match status" value="1"/>
</dbReference>
<dbReference type="SUPFAM" id="SSF50129">
    <property type="entry name" value="GroES-like"/>
    <property type="match status" value="1"/>
</dbReference>
<dbReference type="InterPro" id="IPR011032">
    <property type="entry name" value="GroES-like_sf"/>
</dbReference>
<dbReference type="PANTHER" id="PTHR45033">
    <property type="match status" value="1"/>
</dbReference>
<organism evidence="2 3">
    <name type="scientific">Pantoea rodasii</name>
    <dbReference type="NCBI Taxonomy" id="1076549"/>
    <lineage>
        <taxon>Bacteria</taxon>
        <taxon>Pseudomonadati</taxon>
        <taxon>Pseudomonadota</taxon>
        <taxon>Gammaproteobacteria</taxon>
        <taxon>Enterobacterales</taxon>
        <taxon>Erwiniaceae</taxon>
        <taxon>Pantoea</taxon>
    </lineage>
</organism>
<feature type="domain" description="Enoyl reductase (ER)" evidence="1">
    <location>
        <begin position="9"/>
        <end position="331"/>
    </location>
</feature>
<dbReference type="SMART" id="SM00829">
    <property type="entry name" value="PKS_ER"/>
    <property type="match status" value="1"/>
</dbReference>
<name>A0A0B1R2L4_9GAMM</name>
<reference evidence="2 3" key="1">
    <citation type="submission" date="2014-11" db="EMBL/GenBank/DDBJ databases">
        <title>Genome sequencing of Pantoea rodasii ND03.</title>
        <authorList>
            <person name="Muhamad Yunos N.Y."/>
            <person name="Chan K.-G."/>
        </authorList>
    </citation>
    <scope>NUCLEOTIDE SEQUENCE [LARGE SCALE GENOMIC DNA]</scope>
    <source>
        <strain evidence="2 3">ND03</strain>
    </source>
</reference>
<protein>
    <submittedName>
        <fullName evidence="2">Alcohol dehydrogenase</fullName>
    </submittedName>
</protein>
<dbReference type="AlphaFoldDB" id="A0A0B1R2L4"/>
<dbReference type="Pfam" id="PF08240">
    <property type="entry name" value="ADH_N"/>
    <property type="match status" value="1"/>
</dbReference>
<evidence type="ECO:0000313" key="2">
    <source>
        <dbReference type="EMBL" id="KHJ67278.1"/>
    </source>
</evidence>
<dbReference type="GO" id="GO:0016491">
    <property type="term" value="F:oxidoreductase activity"/>
    <property type="evidence" value="ECO:0007669"/>
    <property type="project" value="InterPro"/>
</dbReference>
<proteinExistence type="predicted"/>
<dbReference type="InterPro" id="IPR036291">
    <property type="entry name" value="NAD(P)-bd_dom_sf"/>
</dbReference>
<dbReference type="Gene3D" id="3.40.50.720">
    <property type="entry name" value="NAD(P)-binding Rossmann-like Domain"/>
    <property type="match status" value="1"/>
</dbReference>
<dbReference type="EMBL" id="JTJJ01000054">
    <property type="protein sequence ID" value="KHJ67278.1"/>
    <property type="molecule type" value="Genomic_DNA"/>
</dbReference>
<evidence type="ECO:0000313" key="3">
    <source>
        <dbReference type="Proteomes" id="UP000030853"/>
    </source>
</evidence>